<evidence type="ECO:0000313" key="4">
    <source>
        <dbReference type="Proteomes" id="UP000244855"/>
    </source>
</evidence>
<keyword evidence="1" id="KW-1133">Transmembrane helix</keyword>
<dbReference type="AlphaFoldDB" id="A0A2V1CY25"/>
<accession>A0A2V1CY25</accession>
<reference evidence="3 4" key="1">
    <citation type="journal article" date="2018" name="Sci. Rep.">
        <title>Comparative genomics provides insights into the lifestyle and reveals functional heterogeneity of dark septate endophytic fungi.</title>
        <authorList>
            <person name="Knapp D.G."/>
            <person name="Nemeth J.B."/>
            <person name="Barry K."/>
            <person name="Hainaut M."/>
            <person name="Henrissat B."/>
            <person name="Johnson J."/>
            <person name="Kuo A."/>
            <person name="Lim J.H.P."/>
            <person name="Lipzen A."/>
            <person name="Nolan M."/>
            <person name="Ohm R.A."/>
            <person name="Tamas L."/>
            <person name="Grigoriev I.V."/>
            <person name="Spatafora J.W."/>
            <person name="Nagy L.G."/>
            <person name="Kovacs G.M."/>
        </authorList>
    </citation>
    <scope>NUCLEOTIDE SEQUENCE [LARGE SCALE GENOMIC DNA]</scope>
    <source>
        <strain evidence="3 4">DSE2036</strain>
    </source>
</reference>
<keyword evidence="1" id="KW-0812">Transmembrane</keyword>
<dbReference type="OrthoDB" id="10248398at2759"/>
<dbReference type="InterPro" id="IPR048364">
    <property type="entry name" value="Hikeshi-like_C"/>
</dbReference>
<dbReference type="Pfam" id="PF21057">
    <property type="entry name" value="Hikeshi-like_C"/>
    <property type="match status" value="1"/>
</dbReference>
<sequence length="138" mass="15155">MSSNTDMPAIEWKSDDCFLAAATLLGTVQSGMVLDLTCDGLGRSLENLSDTELLHVGKHIGSIVPAFLACGAAPVSAMYYFTATTKVLAQRIIKNCYDLLTSWGSGDTVPLKAFKAWWIKFEDKIERDPSFLERSDEN</sequence>
<dbReference type="EMBL" id="KZ806741">
    <property type="protein sequence ID" value="PVH90083.1"/>
    <property type="molecule type" value="Genomic_DNA"/>
</dbReference>
<name>A0A2V1CY25_9PLEO</name>
<evidence type="ECO:0000256" key="1">
    <source>
        <dbReference type="SAM" id="Phobius"/>
    </source>
</evidence>
<keyword evidence="1" id="KW-0472">Membrane</keyword>
<dbReference type="STRING" id="97972.A0A2V1CY25"/>
<evidence type="ECO:0000313" key="3">
    <source>
        <dbReference type="EMBL" id="PVH90083.1"/>
    </source>
</evidence>
<feature type="domain" description="Hikeshi-like C-terminal" evidence="2">
    <location>
        <begin position="84"/>
        <end position="134"/>
    </location>
</feature>
<keyword evidence="4" id="KW-1185">Reference proteome</keyword>
<dbReference type="Proteomes" id="UP000244855">
    <property type="component" value="Unassembled WGS sequence"/>
</dbReference>
<proteinExistence type="predicted"/>
<feature type="transmembrane region" description="Helical" evidence="1">
    <location>
        <begin position="59"/>
        <end position="81"/>
    </location>
</feature>
<gene>
    <name evidence="3" type="ORF">DM02DRAFT_665555</name>
</gene>
<protein>
    <recommendedName>
        <fullName evidence="2">Hikeshi-like C-terminal domain-containing protein</fullName>
    </recommendedName>
</protein>
<organism evidence="3 4">
    <name type="scientific">Periconia macrospinosa</name>
    <dbReference type="NCBI Taxonomy" id="97972"/>
    <lineage>
        <taxon>Eukaryota</taxon>
        <taxon>Fungi</taxon>
        <taxon>Dikarya</taxon>
        <taxon>Ascomycota</taxon>
        <taxon>Pezizomycotina</taxon>
        <taxon>Dothideomycetes</taxon>
        <taxon>Pleosporomycetidae</taxon>
        <taxon>Pleosporales</taxon>
        <taxon>Massarineae</taxon>
        <taxon>Periconiaceae</taxon>
        <taxon>Periconia</taxon>
    </lineage>
</organism>
<evidence type="ECO:0000259" key="2">
    <source>
        <dbReference type="Pfam" id="PF21057"/>
    </source>
</evidence>